<proteinExistence type="predicted"/>
<organism evidence="2 3">
    <name type="scientific">Aldrovandia affinis</name>
    <dbReference type="NCBI Taxonomy" id="143900"/>
    <lineage>
        <taxon>Eukaryota</taxon>
        <taxon>Metazoa</taxon>
        <taxon>Chordata</taxon>
        <taxon>Craniata</taxon>
        <taxon>Vertebrata</taxon>
        <taxon>Euteleostomi</taxon>
        <taxon>Actinopterygii</taxon>
        <taxon>Neopterygii</taxon>
        <taxon>Teleostei</taxon>
        <taxon>Notacanthiformes</taxon>
        <taxon>Halosauridae</taxon>
        <taxon>Aldrovandia</taxon>
    </lineage>
</organism>
<comment type="caution">
    <text evidence="2">The sequence shown here is derived from an EMBL/GenBank/DDBJ whole genome shotgun (WGS) entry which is preliminary data.</text>
</comment>
<feature type="region of interest" description="Disordered" evidence="1">
    <location>
        <begin position="1"/>
        <end position="63"/>
    </location>
</feature>
<dbReference type="EMBL" id="JAINUG010000236">
    <property type="protein sequence ID" value="KAJ8386054.1"/>
    <property type="molecule type" value="Genomic_DNA"/>
</dbReference>
<accession>A0AAD7W7U3</accession>
<dbReference type="AlphaFoldDB" id="A0AAD7W7U3"/>
<evidence type="ECO:0000256" key="1">
    <source>
        <dbReference type="SAM" id="MobiDB-lite"/>
    </source>
</evidence>
<keyword evidence="3" id="KW-1185">Reference proteome</keyword>
<feature type="compositionally biased region" description="Basic and acidic residues" evidence="1">
    <location>
        <begin position="9"/>
        <end position="21"/>
    </location>
</feature>
<gene>
    <name evidence="2" type="ORF">AAFF_G00177430</name>
</gene>
<dbReference type="Proteomes" id="UP001221898">
    <property type="component" value="Unassembled WGS sequence"/>
</dbReference>
<name>A0AAD7W7U3_9TELE</name>
<evidence type="ECO:0000313" key="2">
    <source>
        <dbReference type="EMBL" id="KAJ8386054.1"/>
    </source>
</evidence>
<protein>
    <submittedName>
        <fullName evidence="2">Uncharacterized protein</fullName>
    </submittedName>
</protein>
<sequence length="102" mass="11346">MPRVSLEQGSDRQQESGESGEKPGSMDMDVDMDLFASEDQFQDDLPQPSPQQDPPNSVAPCPGQRKAQLCLFGHSSPRQGIWFSKLREMLTERGILFSSGFN</sequence>
<evidence type="ECO:0000313" key="3">
    <source>
        <dbReference type="Proteomes" id="UP001221898"/>
    </source>
</evidence>
<reference evidence="2" key="1">
    <citation type="journal article" date="2023" name="Science">
        <title>Genome structures resolve the early diversification of teleost fishes.</title>
        <authorList>
            <person name="Parey E."/>
            <person name="Louis A."/>
            <person name="Montfort J."/>
            <person name="Bouchez O."/>
            <person name="Roques C."/>
            <person name="Iampietro C."/>
            <person name="Lluch J."/>
            <person name="Castinel A."/>
            <person name="Donnadieu C."/>
            <person name="Desvignes T."/>
            <person name="Floi Bucao C."/>
            <person name="Jouanno E."/>
            <person name="Wen M."/>
            <person name="Mejri S."/>
            <person name="Dirks R."/>
            <person name="Jansen H."/>
            <person name="Henkel C."/>
            <person name="Chen W.J."/>
            <person name="Zahm M."/>
            <person name="Cabau C."/>
            <person name="Klopp C."/>
            <person name="Thompson A.W."/>
            <person name="Robinson-Rechavi M."/>
            <person name="Braasch I."/>
            <person name="Lecointre G."/>
            <person name="Bobe J."/>
            <person name="Postlethwait J.H."/>
            <person name="Berthelot C."/>
            <person name="Roest Crollius H."/>
            <person name="Guiguen Y."/>
        </authorList>
    </citation>
    <scope>NUCLEOTIDE SEQUENCE</scope>
    <source>
        <strain evidence="2">NC1722</strain>
    </source>
</reference>